<feature type="chain" id="PRO_5012138412" description="Pectate lyase" evidence="4">
    <location>
        <begin position="24"/>
        <end position="462"/>
    </location>
</feature>
<dbReference type="InterPro" id="IPR012334">
    <property type="entry name" value="Pectin_lyas_fold"/>
</dbReference>
<dbReference type="EMBL" id="FQXZ01000006">
    <property type="protein sequence ID" value="SHH78782.1"/>
    <property type="molecule type" value="Genomic_DNA"/>
</dbReference>
<dbReference type="InterPro" id="IPR052063">
    <property type="entry name" value="Polysaccharide_Lyase_1"/>
</dbReference>
<name>A0A1M5VU33_9VIBR</name>
<dbReference type="Proteomes" id="UP000184608">
    <property type="component" value="Unassembled WGS sequence"/>
</dbReference>
<feature type="signal peptide" evidence="4">
    <location>
        <begin position="1"/>
        <end position="23"/>
    </location>
</feature>
<sequence>MKKSLLKKSLLVSAITSPLFAQAAMAVTAFPGAAGFGAETIGGRGGDVYHVTNLKDSGKGSLRDAVSADHRTIVFDIGGTIHLKSPLKIQSKYLTLAGQTAPGDGITVAEYPVEISKAQHVIIRYMRFRCGDYNAVAANGKPAKGKGNLKGSSAGALDVGYSQYVMIDHVSTSWSMDEVLSVTNSNNVTVQNSMISEALNNSHHKKGKHGYGSLIRAATSGDGYTFYRNLYAHNYGRNPGAGANQTSKKYETLSLDFVNNVIYGWGNRSGEAIDGTKGGYVHLNYVGNYAIANQDSRNAASLWDEKKTKGILTYQHDNKLDNNMNGKLDGKNNGWDLFPKFKKNQKLTKRWSFPEVPTVSADQAYKIVLQQVGASLVRDSIDQRIIEQVKNNSGSIIDSQTEVGGLPDLNSGYAKQDSDQDGMPDAWEQAHGLNASDPSDSSQYGSGSQYTHLEVYLNSLAG</sequence>
<organism evidence="5 6">
    <name type="scientific">Vibrio aerogenes CECT 7868</name>
    <dbReference type="NCBI Taxonomy" id="1216006"/>
    <lineage>
        <taxon>Bacteria</taxon>
        <taxon>Pseudomonadati</taxon>
        <taxon>Pseudomonadota</taxon>
        <taxon>Gammaproteobacteria</taxon>
        <taxon>Vibrionales</taxon>
        <taxon>Vibrionaceae</taxon>
        <taxon>Vibrio</taxon>
    </lineage>
</organism>
<evidence type="ECO:0000313" key="5">
    <source>
        <dbReference type="EMBL" id="SHH78782.1"/>
    </source>
</evidence>
<keyword evidence="6" id="KW-1185">Reference proteome</keyword>
<evidence type="ECO:0000256" key="4">
    <source>
        <dbReference type="SAM" id="SignalP"/>
    </source>
</evidence>
<keyword evidence="2" id="KW-0325">Glycoprotein</keyword>
<evidence type="ECO:0000256" key="2">
    <source>
        <dbReference type="ARBA" id="ARBA00023180"/>
    </source>
</evidence>
<dbReference type="PANTHER" id="PTHR42970:SF1">
    <property type="entry name" value="PECTATE LYASE C-RELATED"/>
    <property type="match status" value="1"/>
</dbReference>
<evidence type="ECO:0008006" key="7">
    <source>
        <dbReference type="Google" id="ProtNLM"/>
    </source>
</evidence>
<reference evidence="5 6" key="1">
    <citation type="submission" date="2016-11" db="EMBL/GenBank/DDBJ databases">
        <authorList>
            <person name="Jaros S."/>
            <person name="Januszkiewicz K."/>
            <person name="Wedrychowicz H."/>
        </authorList>
    </citation>
    <scope>NUCLEOTIDE SEQUENCE [LARGE SCALE GENOMIC DNA]</scope>
    <source>
        <strain evidence="5 6">CECT 7868</strain>
    </source>
</reference>
<dbReference type="Gene3D" id="2.160.20.10">
    <property type="entry name" value="Single-stranded right-handed beta-helix, Pectin lyase-like"/>
    <property type="match status" value="1"/>
</dbReference>
<feature type="compositionally biased region" description="Low complexity" evidence="3">
    <location>
        <begin position="436"/>
        <end position="448"/>
    </location>
</feature>
<dbReference type="STRING" id="1216006.VA7868_00507"/>
<proteinExistence type="predicted"/>
<accession>A0A1M5VU33</accession>
<evidence type="ECO:0000313" key="6">
    <source>
        <dbReference type="Proteomes" id="UP000184608"/>
    </source>
</evidence>
<evidence type="ECO:0000256" key="3">
    <source>
        <dbReference type="SAM" id="MobiDB-lite"/>
    </source>
</evidence>
<dbReference type="RefSeq" id="WP_073602296.1">
    <property type="nucleotide sequence ID" value="NZ_FQXZ01000006.1"/>
</dbReference>
<keyword evidence="1" id="KW-0479">Metal-binding</keyword>
<gene>
    <name evidence="5" type="ORF">VA7868_00507</name>
</gene>
<dbReference type="AlphaFoldDB" id="A0A1M5VU33"/>
<keyword evidence="4" id="KW-0732">Signal</keyword>
<feature type="region of interest" description="Disordered" evidence="3">
    <location>
        <begin position="397"/>
        <end position="448"/>
    </location>
</feature>
<evidence type="ECO:0000256" key="1">
    <source>
        <dbReference type="ARBA" id="ARBA00022723"/>
    </source>
</evidence>
<dbReference type="InterPro" id="IPR011050">
    <property type="entry name" value="Pectin_lyase_fold/virulence"/>
</dbReference>
<dbReference type="GO" id="GO:0046872">
    <property type="term" value="F:metal ion binding"/>
    <property type="evidence" value="ECO:0007669"/>
    <property type="project" value="UniProtKB-KW"/>
</dbReference>
<protein>
    <recommendedName>
        <fullName evidence="7">Pectate lyase</fullName>
    </recommendedName>
</protein>
<dbReference type="PANTHER" id="PTHR42970">
    <property type="entry name" value="PECTATE LYASE C-RELATED"/>
    <property type="match status" value="1"/>
</dbReference>
<dbReference type="SUPFAM" id="SSF51126">
    <property type="entry name" value="Pectin lyase-like"/>
    <property type="match status" value="1"/>
</dbReference>